<dbReference type="AlphaFoldDB" id="A0A5B7FGT2"/>
<accession>A0A5B7FGT2</accession>
<evidence type="ECO:0000256" key="1">
    <source>
        <dbReference type="SAM" id="MobiDB-lite"/>
    </source>
</evidence>
<protein>
    <submittedName>
        <fullName evidence="2">Uncharacterized protein</fullName>
    </submittedName>
</protein>
<feature type="region of interest" description="Disordered" evidence="1">
    <location>
        <begin position="33"/>
        <end position="68"/>
    </location>
</feature>
<proteinExistence type="predicted"/>
<name>A0A5B7FGT2_PORTR</name>
<reference evidence="2 3" key="1">
    <citation type="submission" date="2019-05" db="EMBL/GenBank/DDBJ databases">
        <title>Another draft genome of Portunus trituberculatus and its Hox gene families provides insights of decapod evolution.</title>
        <authorList>
            <person name="Jeong J.-H."/>
            <person name="Song I."/>
            <person name="Kim S."/>
            <person name="Choi T."/>
            <person name="Kim D."/>
            <person name="Ryu S."/>
            <person name="Kim W."/>
        </authorList>
    </citation>
    <scope>NUCLEOTIDE SEQUENCE [LARGE SCALE GENOMIC DNA]</scope>
    <source>
        <tissue evidence="2">Muscle</tissue>
    </source>
</reference>
<evidence type="ECO:0000313" key="2">
    <source>
        <dbReference type="EMBL" id="MPC44459.1"/>
    </source>
</evidence>
<gene>
    <name evidence="2" type="ORF">E2C01_038132</name>
</gene>
<dbReference type="Proteomes" id="UP000324222">
    <property type="component" value="Unassembled WGS sequence"/>
</dbReference>
<evidence type="ECO:0000313" key="3">
    <source>
        <dbReference type="Proteomes" id="UP000324222"/>
    </source>
</evidence>
<feature type="compositionally biased region" description="Basic and acidic residues" evidence="1">
    <location>
        <begin position="48"/>
        <end position="68"/>
    </location>
</feature>
<sequence length="68" mass="7701">MKNNLKEWGEPCVGNPIAQCQEAMVKHTHTHVRAAREAGVTRAGATRGRSDLLRTRQAVHELERQRNQ</sequence>
<keyword evidence="3" id="KW-1185">Reference proteome</keyword>
<dbReference type="EMBL" id="VSRR010006292">
    <property type="protein sequence ID" value="MPC44459.1"/>
    <property type="molecule type" value="Genomic_DNA"/>
</dbReference>
<comment type="caution">
    <text evidence="2">The sequence shown here is derived from an EMBL/GenBank/DDBJ whole genome shotgun (WGS) entry which is preliminary data.</text>
</comment>
<organism evidence="2 3">
    <name type="scientific">Portunus trituberculatus</name>
    <name type="common">Swimming crab</name>
    <name type="synonym">Neptunus trituberculatus</name>
    <dbReference type="NCBI Taxonomy" id="210409"/>
    <lineage>
        <taxon>Eukaryota</taxon>
        <taxon>Metazoa</taxon>
        <taxon>Ecdysozoa</taxon>
        <taxon>Arthropoda</taxon>
        <taxon>Crustacea</taxon>
        <taxon>Multicrustacea</taxon>
        <taxon>Malacostraca</taxon>
        <taxon>Eumalacostraca</taxon>
        <taxon>Eucarida</taxon>
        <taxon>Decapoda</taxon>
        <taxon>Pleocyemata</taxon>
        <taxon>Brachyura</taxon>
        <taxon>Eubrachyura</taxon>
        <taxon>Portunoidea</taxon>
        <taxon>Portunidae</taxon>
        <taxon>Portuninae</taxon>
        <taxon>Portunus</taxon>
    </lineage>
</organism>